<name>A0AAQ4PKA7_GASAC</name>
<evidence type="ECO:0000313" key="2">
    <source>
        <dbReference type="Ensembl" id="ENSGACP00000039366.1"/>
    </source>
</evidence>
<reference evidence="2 3" key="1">
    <citation type="journal article" date="2021" name="G3 (Bethesda)">
        <title>Improved contiguity of the threespine stickleback genome using long-read sequencing.</title>
        <authorList>
            <person name="Nath S."/>
            <person name="Shaw D.E."/>
            <person name="White M.A."/>
        </authorList>
    </citation>
    <scope>NUCLEOTIDE SEQUENCE [LARGE SCALE GENOMIC DNA]</scope>
    <source>
        <strain evidence="2 3">Lake Benthic</strain>
    </source>
</reference>
<proteinExistence type="predicted"/>
<protein>
    <recommendedName>
        <fullName evidence="1">Ubiquitin-like domain-containing protein</fullName>
    </recommendedName>
</protein>
<reference evidence="2" key="2">
    <citation type="submission" date="2025-08" db="UniProtKB">
        <authorList>
            <consortium name="Ensembl"/>
        </authorList>
    </citation>
    <scope>IDENTIFICATION</scope>
</reference>
<accession>A0AAQ4PKA7</accession>
<dbReference type="CDD" id="cd17039">
    <property type="entry name" value="Ubl_ubiquitin_like"/>
    <property type="match status" value="1"/>
</dbReference>
<evidence type="ECO:0000259" key="1">
    <source>
        <dbReference type="PROSITE" id="PS50053"/>
    </source>
</evidence>
<dbReference type="GeneTree" id="ENSGT00940000176975"/>
<keyword evidence="3" id="KW-1185">Reference proteome</keyword>
<dbReference type="Gene3D" id="3.10.20.90">
    <property type="entry name" value="Phosphatidylinositol 3-kinase Catalytic Subunit, Chain A, domain 1"/>
    <property type="match status" value="1"/>
</dbReference>
<dbReference type="Proteomes" id="UP000007635">
    <property type="component" value="Chromosome VII"/>
</dbReference>
<dbReference type="AlphaFoldDB" id="A0AAQ4PKA7"/>
<dbReference type="SUPFAM" id="SSF54236">
    <property type="entry name" value="Ubiquitin-like"/>
    <property type="match status" value="1"/>
</dbReference>
<dbReference type="PROSITE" id="PS50053">
    <property type="entry name" value="UBIQUITIN_2"/>
    <property type="match status" value="1"/>
</dbReference>
<reference evidence="2" key="3">
    <citation type="submission" date="2025-09" db="UniProtKB">
        <authorList>
            <consortium name="Ensembl"/>
        </authorList>
    </citation>
    <scope>IDENTIFICATION</scope>
</reference>
<organism evidence="2 3">
    <name type="scientific">Gasterosteus aculeatus aculeatus</name>
    <name type="common">three-spined stickleback</name>
    <dbReference type="NCBI Taxonomy" id="481459"/>
    <lineage>
        <taxon>Eukaryota</taxon>
        <taxon>Metazoa</taxon>
        <taxon>Chordata</taxon>
        <taxon>Craniata</taxon>
        <taxon>Vertebrata</taxon>
        <taxon>Euteleostomi</taxon>
        <taxon>Actinopterygii</taxon>
        <taxon>Neopterygii</taxon>
        <taxon>Teleostei</taxon>
        <taxon>Neoteleostei</taxon>
        <taxon>Acanthomorphata</taxon>
        <taxon>Eupercaria</taxon>
        <taxon>Perciformes</taxon>
        <taxon>Cottioidei</taxon>
        <taxon>Gasterosteales</taxon>
        <taxon>Gasterosteidae</taxon>
        <taxon>Gasterosteus</taxon>
    </lineage>
</organism>
<evidence type="ECO:0000313" key="3">
    <source>
        <dbReference type="Proteomes" id="UP000007635"/>
    </source>
</evidence>
<feature type="domain" description="Ubiquitin-like" evidence="1">
    <location>
        <begin position="30"/>
        <end position="89"/>
    </location>
</feature>
<dbReference type="InterPro" id="IPR029071">
    <property type="entry name" value="Ubiquitin-like_domsf"/>
</dbReference>
<sequence length="92" mass="10315">MGTIYKVVVYGLRGEKMVVDLCNTDEQFKKMTVLQLKEKIAERLPETAGLEALRLIFADKMLDGNELLLSDFGIQQQSIIQMVMRVPGGLIA</sequence>
<dbReference type="InterPro" id="IPR000626">
    <property type="entry name" value="Ubiquitin-like_dom"/>
</dbReference>
<dbReference type="Ensembl" id="ENSGACT00000036646.1">
    <property type="protein sequence ID" value="ENSGACP00000039366.1"/>
    <property type="gene ID" value="ENSGACG00000024495.1"/>
</dbReference>
<dbReference type="Pfam" id="PF00240">
    <property type="entry name" value="ubiquitin"/>
    <property type="match status" value="1"/>
</dbReference>
<dbReference type="SMART" id="SM00213">
    <property type="entry name" value="UBQ"/>
    <property type="match status" value="1"/>
</dbReference>